<evidence type="ECO:0000313" key="4">
    <source>
        <dbReference type="EMBL" id="KRH69019.1"/>
    </source>
</evidence>
<keyword evidence="3" id="KW-0812">Transmembrane</keyword>
<sequence>MDVSTQNPVFSSKKCCFFLLIICMVVGLATFFMILIIRPHKPVFSVREVKINFYKIDNDSSNLTLLVSSVIYLTLNAENHNKFGIGFSSSRFLVYHEGLHIGTIRIPWFFQPPHSENVSVPSRVLLHSANLTKIIANTSLQEISKQNMAQMRIIGDSRAHVWVLHIKLFEIMIFAFSCDCESHLS</sequence>
<dbReference type="PANTHER" id="PTHR31234">
    <property type="entry name" value="LATE EMBRYOGENESIS ABUNDANT (LEA) HYDROXYPROLINE-RICH GLYCOPROTEIN FAMILY"/>
    <property type="match status" value="1"/>
</dbReference>
<dbReference type="Gramene" id="KRH69019">
    <property type="protein sequence ID" value="KRH69019"/>
    <property type="gene ID" value="GLYMA_03G263800"/>
</dbReference>
<evidence type="ECO:0000256" key="2">
    <source>
        <dbReference type="ARBA" id="ARBA00023136"/>
    </source>
</evidence>
<name>A0A0R0KW34_SOYBN</name>
<reference evidence="4" key="3">
    <citation type="submission" date="2018-07" db="EMBL/GenBank/DDBJ databases">
        <title>WGS assembly of Glycine max.</title>
        <authorList>
            <person name="Schmutz J."/>
            <person name="Cannon S."/>
            <person name="Schlueter J."/>
            <person name="Ma J."/>
            <person name="Mitros T."/>
            <person name="Nelson W."/>
            <person name="Hyten D."/>
            <person name="Song Q."/>
            <person name="Thelen J."/>
            <person name="Cheng J."/>
            <person name="Xu D."/>
            <person name="Hellsten U."/>
            <person name="May G."/>
            <person name="Yu Y."/>
            <person name="Sakurai T."/>
            <person name="Umezawa T."/>
            <person name="Bhattacharyya M."/>
            <person name="Sandhu D."/>
            <person name="Valliyodan B."/>
            <person name="Lindquist E."/>
            <person name="Peto M."/>
            <person name="Grant D."/>
            <person name="Shu S."/>
            <person name="Goodstein D."/>
            <person name="Barry K."/>
            <person name="Futrell-Griggs M."/>
            <person name="Abernathy B."/>
            <person name="Du J."/>
            <person name="Tian Z."/>
            <person name="Zhu L."/>
            <person name="Gill N."/>
            <person name="Joshi T."/>
            <person name="Libault M."/>
            <person name="Sethuraman A."/>
            <person name="Zhang X."/>
            <person name="Shinozaki K."/>
            <person name="Nguyen H."/>
            <person name="Wing R."/>
            <person name="Cregan P."/>
            <person name="Specht J."/>
            <person name="Grimwood J."/>
            <person name="Rokhsar D."/>
            <person name="Stacey G."/>
            <person name="Shoemaker R."/>
            <person name="Jackson S."/>
        </authorList>
    </citation>
    <scope>NUCLEOTIDE SEQUENCE</scope>
    <source>
        <tissue evidence="4">Callus</tissue>
    </source>
</reference>
<proteinExistence type="predicted"/>
<dbReference type="EMBL" id="CM000836">
    <property type="protein sequence ID" value="KRH69019.1"/>
    <property type="molecule type" value="Genomic_DNA"/>
</dbReference>
<organism evidence="4">
    <name type="scientific">Glycine max</name>
    <name type="common">Soybean</name>
    <name type="synonym">Glycine hispida</name>
    <dbReference type="NCBI Taxonomy" id="3847"/>
    <lineage>
        <taxon>Eukaryota</taxon>
        <taxon>Viridiplantae</taxon>
        <taxon>Streptophyta</taxon>
        <taxon>Embryophyta</taxon>
        <taxon>Tracheophyta</taxon>
        <taxon>Spermatophyta</taxon>
        <taxon>Magnoliopsida</taxon>
        <taxon>eudicotyledons</taxon>
        <taxon>Gunneridae</taxon>
        <taxon>Pentapetalae</taxon>
        <taxon>rosids</taxon>
        <taxon>fabids</taxon>
        <taxon>Fabales</taxon>
        <taxon>Fabaceae</taxon>
        <taxon>Papilionoideae</taxon>
        <taxon>50 kb inversion clade</taxon>
        <taxon>NPAAA clade</taxon>
        <taxon>indigoferoid/millettioid clade</taxon>
        <taxon>Phaseoleae</taxon>
        <taxon>Glycine</taxon>
        <taxon>Glycine subgen. Soja</taxon>
    </lineage>
</organism>
<dbReference type="EnsemblPlants" id="KRH69019">
    <property type="protein sequence ID" value="KRH69019"/>
    <property type="gene ID" value="GLYMA_03G263800"/>
</dbReference>
<reference evidence="5" key="2">
    <citation type="submission" date="2018-02" db="UniProtKB">
        <authorList>
            <consortium name="EnsemblPlants"/>
        </authorList>
    </citation>
    <scope>IDENTIFICATION</scope>
    <source>
        <strain evidence="5">Williams 82</strain>
    </source>
</reference>
<dbReference type="PaxDb" id="3847-GLYMA03G42455.1"/>
<keyword evidence="3" id="KW-1133">Transmembrane helix</keyword>
<dbReference type="PANTHER" id="PTHR31234:SF54">
    <property type="entry name" value="LATE EMBRYOGENESIS ABUNDANT PROTEIN LEA-2 SUBGROUP DOMAIN-CONTAINING PROTEIN"/>
    <property type="match status" value="1"/>
</dbReference>
<evidence type="ECO:0000256" key="3">
    <source>
        <dbReference type="SAM" id="Phobius"/>
    </source>
</evidence>
<dbReference type="OMA" id="PFKQECF"/>
<keyword evidence="2 3" id="KW-0472">Membrane</keyword>
<dbReference type="GO" id="GO:0016020">
    <property type="term" value="C:membrane"/>
    <property type="evidence" value="ECO:0007669"/>
    <property type="project" value="UniProtKB-SubCell"/>
</dbReference>
<evidence type="ECO:0000256" key="1">
    <source>
        <dbReference type="ARBA" id="ARBA00004370"/>
    </source>
</evidence>
<dbReference type="Proteomes" id="UP000008827">
    <property type="component" value="Chromosome 3"/>
</dbReference>
<dbReference type="SMR" id="A0A0R0KW34"/>
<comment type="subcellular location">
    <subcellularLocation>
        <location evidence="1">Membrane</location>
    </subcellularLocation>
</comment>
<accession>A0A0R0KW34</accession>
<gene>
    <name evidence="4" type="ORF">GLYMA_03G263800</name>
</gene>
<reference evidence="4 5" key="1">
    <citation type="journal article" date="2010" name="Nature">
        <title>Genome sequence of the palaeopolyploid soybean.</title>
        <authorList>
            <person name="Schmutz J."/>
            <person name="Cannon S.B."/>
            <person name="Schlueter J."/>
            <person name="Ma J."/>
            <person name="Mitros T."/>
            <person name="Nelson W."/>
            <person name="Hyten D.L."/>
            <person name="Song Q."/>
            <person name="Thelen J.J."/>
            <person name="Cheng J."/>
            <person name="Xu D."/>
            <person name="Hellsten U."/>
            <person name="May G.D."/>
            <person name="Yu Y."/>
            <person name="Sakurai T."/>
            <person name="Umezawa T."/>
            <person name="Bhattacharyya M.K."/>
            <person name="Sandhu D."/>
            <person name="Valliyodan B."/>
            <person name="Lindquist E."/>
            <person name="Peto M."/>
            <person name="Grant D."/>
            <person name="Shu S."/>
            <person name="Goodstein D."/>
            <person name="Barry K."/>
            <person name="Futrell-Griggs M."/>
            <person name="Abernathy B."/>
            <person name="Du J."/>
            <person name="Tian Z."/>
            <person name="Zhu L."/>
            <person name="Gill N."/>
            <person name="Joshi T."/>
            <person name="Libault M."/>
            <person name="Sethuraman A."/>
            <person name="Zhang X.-C."/>
            <person name="Shinozaki K."/>
            <person name="Nguyen H.T."/>
            <person name="Wing R.A."/>
            <person name="Cregan P."/>
            <person name="Specht J."/>
            <person name="Grimwood J."/>
            <person name="Rokhsar D."/>
            <person name="Stacey G."/>
            <person name="Shoemaker R.C."/>
            <person name="Jackson S.A."/>
        </authorList>
    </citation>
    <scope>NUCLEOTIDE SEQUENCE</scope>
    <source>
        <strain evidence="5">cv. Williams 82</strain>
        <tissue evidence="4">Callus</tissue>
    </source>
</reference>
<protein>
    <submittedName>
        <fullName evidence="4 5">Uncharacterized protein</fullName>
    </submittedName>
</protein>
<feature type="transmembrane region" description="Helical" evidence="3">
    <location>
        <begin position="17"/>
        <end position="37"/>
    </location>
</feature>
<dbReference type="GO" id="GO:0098542">
    <property type="term" value="P:defense response to other organism"/>
    <property type="evidence" value="ECO:0007669"/>
    <property type="project" value="InterPro"/>
</dbReference>
<keyword evidence="6" id="KW-1185">Reference proteome</keyword>
<dbReference type="InterPro" id="IPR044839">
    <property type="entry name" value="NDR1-like"/>
</dbReference>
<dbReference type="AlphaFoldDB" id="A0A0R0KW34"/>
<evidence type="ECO:0000313" key="5">
    <source>
        <dbReference type="EnsemblPlants" id="KRH69019"/>
    </source>
</evidence>
<dbReference type="InParanoid" id="A0A0R0KW34"/>
<evidence type="ECO:0000313" key="6">
    <source>
        <dbReference type="Proteomes" id="UP000008827"/>
    </source>
</evidence>